<dbReference type="SUPFAM" id="SSF89069">
    <property type="entry name" value="N-terminal, cytoplasmic domain of anti-sigmaE factor RseA"/>
    <property type="match status" value="1"/>
</dbReference>
<proteinExistence type="predicted"/>
<dbReference type="Proteomes" id="UP000199648">
    <property type="component" value="Unassembled WGS sequence"/>
</dbReference>
<sequence>MQESASERISALADGELDKLGVRRALEELREREQLEAWERYHLISDTLRGHLPSPYPRGMADRVRSQIARESALNVRPRPGFGPIGNYWRQATGMAVAASVTAAAILGVQTLNRTPEAGEQTQVAHASAGAQVPPAPLDAGLDDYWVEHSEFSASPGMHGMLPYVRIVSHR</sequence>
<gene>
    <name evidence="3" type="ORF">SAMN03097708_01881</name>
</gene>
<dbReference type="InterPro" id="IPR005572">
    <property type="entry name" value="Anti-sigma_E_RseA_N"/>
</dbReference>
<dbReference type="Pfam" id="PF03872">
    <property type="entry name" value="RseA_N"/>
    <property type="match status" value="1"/>
</dbReference>
<dbReference type="STRING" id="415747.SAMN03097708_01881"/>
<dbReference type="InterPro" id="IPR052383">
    <property type="entry name" value="Anti-sigma-E_RseA-like"/>
</dbReference>
<dbReference type="PANTHER" id="PTHR38104">
    <property type="match status" value="1"/>
</dbReference>
<dbReference type="OrthoDB" id="5298512at2"/>
<dbReference type="RefSeq" id="WP_092995864.1">
    <property type="nucleotide sequence ID" value="NZ_FMWD01000005.1"/>
</dbReference>
<reference evidence="3 4" key="1">
    <citation type="submission" date="2016-10" db="EMBL/GenBank/DDBJ databases">
        <authorList>
            <person name="de Groot N.N."/>
        </authorList>
    </citation>
    <scope>NUCLEOTIDE SEQUENCE [LARGE SCALE GENOMIC DNA]</scope>
    <source>
        <strain evidence="3 4">HLD2</strain>
    </source>
</reference>
<feature type="domain" description="Anti sigma-E protein RseA N-terminal" evidence="2">
    <location>
        <begin position="6"/>
        <end position="77"/>
    </location>
</feature>
<organism evidence="3 4">
    <name type="scientific">Thiohalomonas denitrificans</name>
    <dbReference type="NCBI Taxonomy" id="415747"/>
    <lineage>
        <taxon>Bacteria</taxon>
        <taxon>Pseudomonadati</taxon>
        <taxon>Pseudomonadota</taxon>
        <taxon>Gammaproteobacteria</taxon>
        <taxon>Thiohalomonadales</taxon>
        <taxon>Thiohalomonadaceae</taxon>
        <taxon>Thiohalomonas</taxon>
    </lineage>
</organism>
<dbReference type="PANTHER" id="PTHR38104:SF1">
    <property type="entry name" value="ANTI-SIGMA-E FACTOR RSEA"/>
    <property type="match status" value="1"/>
</dbReference>
<protein>
    <submittedName>
        <fullName evidence="3">Sigma-E factor negative regulatory protein RseA</fullName>
    </submittedName>
</protein>
<dbReference type="CDD" id="cd16328">
    <property type="entry name" value="RseA_N"/>
    <property type="match status" value="1"/>
</dbReference>
<evidence type="ECO:0000259" key="2">
    <source>
        <dbReference type="Pfam" id="PF03872"/>
    </source>
</evidence>
<dbReference type="GO" id="GO:0016989">
    <property type="term" value="F:sigma factor antagonist activity"/>
    <property type="evidence" value="ECO:0007669"/>
    <property type="project" value="InterPro"/>
</dbReference>
<evidence type="ECO:0000256" key="1">
    <source>
        <dbReference type="SAM" id="MobiDB-lite"/>
    </source>
</evidence>
<dbReference type="EMBL" id="FMWD01000005">
    <property type="protein sequence ID" value="SCZ59542.1"/>
    <property type="molecule type" value="Genomic_DNA"/>
</dbReference>
<name>A0A1G5QD19_9GAMM</name>
<accession>A0A1G5QD19</accession>
<feature type="region of interest" description="Disordered" evidence="1">
    <location>
        <begin position="117"/>
        <end position="136"/>
    </location>
</feature>
<dbReference type="InterPro" id="IPR036147">
    <property type="entry name" value="Anti-sigma_E_RseA_N_sf"/>
</dbReference>
<evidence type="ECO:0000313" key="3">
    <source>
        <dbReference type="EMBL" id="SCZ59542.1"/>
    </source>
</evidence>
<dbReference type="AlphaFoldDB" id="A0A1G5QD19"/>
<keyword evidence="4" id="KW-1185">Reference proteome</keyword>
<dbReference type="Gene3D" id="1.10.10.880">
    <property type="entry name" value="Anti sigma-E protein RseA, N-terminal domain"/>
    <property type="match status" value="1"/>
</dbReference>
<evidence type="ECO:0000313" key="4">
    <source>
        <dbReference type="Proteomes" id="UP000199648"/>
    </source>
</evidence>